<sequence>MATRASFSLTTSFAPLTPQDRCTMCEERKFDVTCTCGDKFDFNCIHQHIEQVGAEIEDNVRKTYEKLKEISALEDPTNETSNAEQIIIDSWKRKRIQDINDIVDEFSNKVQQRKEIFKDIPNIRENFEVIYNQMNQPTHENLNSLIEYQCQITNALDDYQTGQERIQDDTKLDAALISKINPSILQTNVCSPLSNMNNHELITIETEQREPVSNDERISDTDMRRSLELTTLTSSQETLLGISTHEPTDAFLARECTITTNSHELPTPTSSHDQTAVPEEIRELVNTDTTQQTTSTTENRESVRVNGNSINDDNTTNHEEFDAGLTRQIQRANSIVIPVANDRYAGTLCCHDNQLLYNEIDSTTQKFRLVFISDINDVKAQQFIEWREPDVTHVAGDNEWIQDIIYSTKLAGYLILNRSRLRLFTDTSMQLTEYYLFPDRTMKRLSCSETSIYLIVSQNAISYNGDEIIVMHYDKDEQVTKTFRDIMPNQINRGAGPIVGEITDLTVMPNEQIALGYRLERRHEVGICVFNVSNDNKIWSCIKRLLLHECWHQDSSYTPRMDWCATLNVVILIEYMTGHLIMLDPSCEVKGECRFMNVENQKESPINLTLSTNNWFCTRFPSSINIYKIISE</sequence>
<organism evidence="3 4">
    <name type="scientific">Rotaria socialis</name>
    <dbReference type="NCBI Taxonomy" id="392032"/>
    <lineage>
        <taxon>Eukaryota</taxon>
        <taxon>Metazoa</taxon>
        <taxon>Spiralia</taxon>
        <taxon>Gnathifera</taxon>
        <taxon>Rotifera</taxon>
        <taxon>Eurotatoria</taxon>
        <taxon>Bdelloidea</taxon>
        <taxon>Philodinida</taxon>
        <taxon>Philodinidae</taxon>
        <taxon>Rotaria</taxon>
    </lineage>
</organism>
<protein>
    <submittedName>
        <fullName evidence="3">Uncharacterized protein</fullName>
    </submittedName>
</protein>
<proteinExistence type="predicted"/>
<feature type="compositionally biased region" description="Low complexity" evidence="1">
    <location>
        <begin position="287"/>
        <end position="297"/>
    </location>
</feature>
<name>A0A819U876_9BILA</name>
<dbReference type="Proteomes" id="UP000663851">
    <property type="component" value="Unassembled WGS sequence"/>
</dbReference>
<dbReference type="Proteomes" id="UP000663833">
    <property type="component" value="Unassembled WGS sequence"/>
</dbReference>
<reference evidence="3" key="1">
    <citation type="submission" date="2021-02" db="EMBL/GenBank/DDBJ databases">
        <authorList>
            <person name="Nowell W R."/>
        </authorList>
    </citation>
    <scope>NUCLEOTIDE SEQUENCE</scope>
</reference>
<gene>
    <name evidence="3" type="ORF">HFQ381_LOCUS302</name>
    <name evidence="2" type="ORF">LUA448_LOCUS25743</name>
</gene>
<feature type="compositionally biased region" description="Polar residues" evidence="1">
    <location>
        <begin position="305"/>
        <end position="314"/>
    </location>
</feature>
<comment type="caution">
    <text evidence="3">The sequence shown here is derived from an EMBL/GenBank/DDBJ whole genome shotgun (WGS) entry which is preliminary data.</text>
</comment>
<evidence type="ECO:0000313" key="4">
    <source>
        <dbReference type="Proteomes" id="UP000663851"/>
    </source>
</evidence>
<evidence type="ECO:0000313" key="2">
    <source>
        <dbReference type="EMBL" id="CAF3508716.1"/>
    </source>
</evidence>
<evidence type="ECO:0000256" key="1">
    <source>
        <dbReference type="SAM" id="MobiDB-lite"/>
    </source>
</evidence>
<dbReference type="EMBL" id="CAJOBO010000007">
    <property type="protein sequence ID" value="CAF4090470.1"/>
    <property type="molecule type" value="Genomic_DNA"/>
</dbReference>
<evidence type="ECO:0000313" key="3">
    <source>
        <dbReference type="EMBL" id="CAF4090470.1"/>
    </source>
</evidence>
<dbReference type="AlphaFoldDB" id="A0A819U876"/>
<dbReference type="EMBL" id="CAJNYD010003430">
    <property type="protein sequence ID" value="CAF3508716.1"/>
    <property type="molecule type" value="Genomic_DNA"/>
</dbReference>
<accession>A0A819U876</accession>
<feature type="region of interest" description="Disordered" evidence="1">
    <location>
        <begin position="287"/>
        <end position="317"/>
    </location>
</feature>